<keyword evidence="1" id="KW-0413">Isomerase</keyword>
<dbReference type="AlphaFoldDB" id="A0A2P2MA71"/>
<accession>A0A2P2MA71</accession>
<organism evidence="1">
    <name type="scientific">Rhizophora mucronata</name>
    <name type="common">Asiatic mangrove</name>
    <dbReference type="NCBI Taxonomy" id="61149"/>
    <lineage>
        <taxon>Eukaryota</taxon>
        <taxon>Viridiplantae</taxon>
        <taxon>Streptophyta</taxon>
        <taxon>Embryophyta</taxon>
        <taxon>Tracheophyta</taxon>
        <taxon>Spermatophyta</taxon>
        <taxon>Magnoliopsida</taxon>
        <taxon>eudicotyledons</taxon>
        <taxon>Gunneridae</taxon>
        <taxon>Pentapetalae</taxon>
        <taxon>rosids</taxon>
        <taxon>fabids</taxon>
        <taxon>Malpighiales</taxon>
        <taxon>Rhizophoraceae</taxon>
        <taxon>Rhizophora</taxon>
    </lineage>
</organism>
<evidence type="ECO:0000313" key="1">
    <source>
        <dbReference type="EMBL" id="MBX27102.1"/>
    </source>
</evidence>
<reference evidence="1" key="1">
    <citation type="submission" date="2018-02" db="EMBL/GenBank/DDBJ databases">
        <title>Rhizophora mucronata_Transcriptome.</title>
        <authorList>
            <person name="Meera S.P."/>
            <person name="Sreeshan A."/>
            <person name="Augustine A."/>
        </authorList>
    </citation>
    <scope>NUCLEOTIDE SEQUENCE</scope>
    <source>
        <tissue evidence="1">Leaf</tissue>
    </source>
</reference>
<name>A0A2P2MA71_RHIMU</name>
<dbReference type="EMBL" id="GGEC01046618">
    <property type="protein sequence ID" value="MBX27102.1"/>
    <property type="molecule type" value="Transcribed_RNA"/>
</dbReference>
<dbReference type="InterPro" id="IPR027363">
    <property type="entry name" value="M1Pi_N"/>
</dbReference>
<dbReference type="Gene3D" id="1.20.120.420">
    <property type="entry name" value="translation initiation factor eif-2b, domain 1"/>
    <property type="match status" value="1"/>
</dbReference>
<dbReference type="GO" id="GO:0016853">
    <property type="term" value="F:isomerase activity"/>
    <property type="evidence" value="ECO:0007669"/>
    <property type="project" value="UniProtKB-KW"/>
</dbReference>
<proteinExistence type="predicted"/>
<protein>
    <submittedName>
        <fullName evidence="1">Methylthioribose-1-phosphate isomerase</fullName>
    </submittedName>
</protein>
<sequence length="89" mass="9961">MAANSNSTGVDGALQSICYKRGSLQLLDQRKLPLETVYLDIHDSTDGWYYILALPLRKSEQKTKVSIDVSVPPLPMGLLSWSSFHMICF</sequence>